<reference evidence="4" key="1">
    <citation type="submission" date="2022-08" db="EMBL/GenBank/DDBJ databases">
        <authorList>
            <person name="Deng Y."/>
            <person name="Han X.-F."/>
            <person name="Zhang Y.-Q."/>
        </authorList>
    </citation>
    <scope>NUCLEOTIDE SEQUENCE</scope>
    <source>
        <strain evidence="4">CPCC 203386</strain>
    </source>
</reference>
<dbReference type="Gene3D" id="1.20.58.1460">
    <property type="match status" value="1"/>
</dbReference>
<dbReference type="PANTHER" id="PTHR30319">
    <property type="entry name" value="PHENYLACETIC ACID REGULATOR-RELATED TRANSCRIPTIONAL REPRESSOR"/>
    <property type="match status" value="1"/>
</dbReference>
<evidence type="ECO:0000313" key="5">
    <source>
        <dbReference type="Proteomes" id="UP001165586"/>
    </source>
</evidence>
<dbReference type="PIRSF" id="PIRSF020623">
    <property type="entry name" value="PaaX"/>
    <property type="match status" value="1"/>
</dbReference>
<feature type="domain" description="Transcriptional repressor PaaX-like N-terminal" evidence="1">
    <location>
        <begin position="15"/>
        <end position="82"/>
    </location>
</feature>
<evidence type="ECO:0000313" key="4">
    <source>
        <dbReference type="EMBL" id="MCS5734444.1"/>
    </source>
</evidence>
<sequence>MGEILDDIDSRPGSATSLLRTVIGIYLRELGGWISVAHLLELMQALDVPAPRARTALVRVKKKSLLVPETRDRVAGYALEEAAVPMLARGDRRIYHPRSMHESSRWCAVSFSIPEEQRHLRHQLRRRLHWIGCGTVSPALWICPAYLTDEVEEILDDVGVREYATILVSERPRVAGSLADAVASWWDLDSIRERHDEFLAEHAADGSIPDDREVSPREAFAIYLRSIDSWRIIPYIDPGLPPDLLPADWPGDASSALLRRLRGRFSGPSASFVADVTGSSIGEPGRAASVGF</sequence>
<dbReference type="PANTHER" id="PTHR30319:SF1">
    <property type="entry name" value="TRANSCRIPTIONAL REPRESSOR PAAX"/>
    <property type="match status" value="1"/>
</dbReference>
<dbReference type="InterPro" id="IPR036388">
    <property type="entry name" value="WH-like_DNA-bd_sf"/>
</dbReference>
<dbReference type="EMBL" id="JANLCJ010000004">
    <property type="protein sequence ID" value="MCS5734444.1"/>
    <property type="molecule type" value="Genomic_DNA"/>
</dbReference>
<dbReference type="InterPro" id="IPR013225">
    <property type="entry name" value="PaaX_C"/>
</dbReference>
<feature type="domain" description="Transcriptional repressor PaaX-like C-terminal" evidence="2">
    <location>
        <begin position="186"/>
        <end position="274"/>
    </location>
</feature>
<dbReference type="InterPro" id="IPR012906">
    <property type="entry name" value="PaaX-like_N"/>
</dbReference>
<evidence type="ECO:0000259" key="3">
    <source>
        <dbReference type="Pfam" id="PF20803"/>
    </source>
</evidence>
<dbReference type="Pfam" id="PF08223">
    <property type="entry name" value="PaaX_C"/>
    <property type="match status" value="1"/>
</dbReference>
<evidence type="ECO:0000259" key="2">
    <source>
        <dbReference type="Pfam" id="PF08223"/>
    </source>
</evidence>
<dbReference type="RefSeq" id="WP_259539310.1">
    <property type="nucleotide sequence ID" value="NZ_JANLCJ010000004.1"/>
</dbReference>
<protein>
    <submittedName>
        <fullName evidence="4">Regulator</fullName>
    </submittedName>
</protein>
<organism evidence="4 5">
    <name type="scientific">Herbiconiux daphne</name>
    <dbReference type="NCBI Taxonomy" id="2970914"/>
    <lineage>
        <taxon>Bacteria</taxon>
        <taxon>Bacillati</taxon>
        <taxon>Actinomycetota</taxon>
        <taxon>Actinomycetes</taxon>
        <taxon>Micrococcales</taxon>
        <taxon>Microbacteriaceae</taxon>
        <taxon>Herbiconiux</taxon>
    </lineage>
</organism>
<dbReference type="Proteomes" id="UP001165586">
    <property type="component" value="Unassembled WGS sequence"/>
</dbReference>
<dbReference type="Gene3D" id="3.30.70.2650">
    <property type="match status" value="1"/>
</dbReference>
<feature type="domain" description="Transcriptional repressor PaaX-like central Cas2-like" evidence="3">
    <location>
        <begin position="104"/>
        <end position="172"/>
    </location>
</feature>
<accession>A0ABT2H3C9</accession>
<dbReference type="InterPro" id="IPR048846">
    <property type="entry name" value="PaaX-like_central"/>
</dbReference>
<evidence type="ECO:0000259" key="1">
    <source>
        <dbReference type="Pfam" id="PF07848"/>
    </source>
</evidence>
<comment type="caution">
    <text evidence="4">The sequence shown here is derived from an EMBL/GenBank/DDBJ whole genome shotgun (WGS) entry which is preliminary data.</text>
</comment>
<dbReference type="Pfam" id="PF20803">
    <property type="entry name" value="PaaX_M"/>
    <property type="match status" value="1"/>
</dbReference>
<gene>
    <name evidence="4" type="ORF">N1032_11915</name>
</gene>
<dbReference type="Gene3D" id="1.10.10.10">
    <property type="entry name" value="Winged helix-like DNA-binding domain superfamily/Winged helix DNA-binding domain"/>
    <property type="match status" value="1"/>
</dbReference>
<proteinExistence type="predicted"/>
<name>A0ABT2H3C9_9MICO</name>
<dbReference type="Pfam" id="PF07848">
    <property type="entry name" value="PaaX"/>
    <property type="match status" value="1"/>
</dbReference>
<keyword evidence="5" id="KW-1185">Reference proteome</keyword>
<dbReference type="InterPro" id="IPR011965">
    <property type="entry name" value="PaaX_trns_reg"/>
</dbReference>